<dbReference type="PANTHER" id="PTHR42894">
    <property type="entry name" value="N-(5'-PHOSPHORIBOSYL)ANTHRANILATE ISOMERASE"/>
    <property type="match status" value="1"/>
</dbReference>
<dbReference type="UniPathway" id="UPA00035">
    <property type="reaction ID" value="UER00042"/>
</dbReference>
<dbReference type="Gene3D" id="3.20.20.70">
    <property type="entry name" value="Aldolase class I"/>
    <property type="match status" value="1"/>
</dbReference>
<sequence>MLKTKIKASSITNLTDARYFAAWEAEWLGFNLDPGTENYVSPATVQAMKEWVDGVKIVGEFNQQEARDILTSVDILGLDAVQLGTFASLETLQALHAKEVPVLQELVVEEWSDLSALATQMEARSGLAAYFLLDFAKNGLSWAAAKSNVLAELRQLAEDFPLLLNLPFPASEVEEVLEQTGAAGFSVQGGEEEKVGFKSFDELDDLFEALEVFE</sequence>
<keyword evidence="7" id="KW-0057">Aromatic amino acid biosynthesis</keyword>
<accession>A0A5C6RIA4</accession>
<evidence type="ECO:0000256" key="6">
    <source>
        <dbReference type="ARBA" id="ARBA00022822"/>
    </source>
</evidence>
<name>A0A5C6RIA4_9BACT</name>
<evidence type="ECO:0000256" key="7">
    <source>
        <dbReference type="ARBA" id="ARBA00023141"/>
    </source>
</evidence>
<evidence type="ECO:0000256" key="2">
    <source>
        <dbReference type="ARBA" id="ARBA00004664"/>
    </source>
</evidence>
<evidence type="ECO:0000313" key="11">
    <source>
        <dbReference type="Proteomes" id="UP000321580"/>
    </source>
</evidence>
<reference evidence="10 11" key="1">
    <citation type="submission" date="2019-08" db="EMBL/GenBank/DDBJ databases">
        <title>Genome of Phaeodactylibacter luteus.</title>
        <authorList>
            <person name="Bowman J.P."/>
        </authorList>
    </citation>
    <scope>NUCLEOTIDE SEQUENCE [LARGE SCALE GENOMIC DNA]</scope>
    <source>
        <strain evidence="10 11">KCTC 42180</strain>
    </source>
</reference>
<dbReference type="PANTHER" id="PTHR42894:SF1">
    <property type="entry name" value="N-(5'-PHOSPHORIBOSYL)ANTHRANILATE ISOMERASE"/>
    <property type="match status" value="1"/>
</dbReference>
<dbReference type="EMBL" id="VOOR01000039">
    <property type="protein sequence ID" value="TXB62021.1"/>
    <property type="molecule type" value="Genomic_DNA"/>
</dbReference>
<dbReference type="Proteomes" id="UP000321580">
    <property type="component" value="Unassembled WGS sequence"/>
</dbReference>
<dbReference type="GO" id="GO:0000162">
    <property type="term" value="P:L-tryptophan biosynthetic process"/>
    <property type="evidence" value="ECO:0007669"/>
    <property type="project" value="UniProtKB-UniPathway"/>
</dbReference>
<keyword evidence="8 10" id="KW-0413">Isomerase</keyword>
<evidence type="ECO:0000256" key="1">
    <source>
        <dbReference type="ARBA" id="ARBA00001164"/>
    </source>
</evidence>
<dbReference type="RefSeq" id="WP_147168605.1">
    <property type="nucleotide sequence ID" value="NZ_VOOR01000039.1"/>
</dbReference>
<dbReference type="InterPro" id="IPR001240">
    <property type="entry name" value="PRAI_dom"/>
</dbReference>
<feature type="domain" description="N-(5'phosphoribosyl) anthranilate isomerase (PRAI)" evidence="9">
    <location>
        <begin position="10"/>
        <end position="208"/>
    </location>
</feature>
<evidence type="ECO:0000256" key="4">
    <source>
        <dbReference type="ARBA" id="ARBA00022272"/>
    </source>
</evidence>
<dbReference type="Pfam" id="PF00697">
    <property type="entry name" value="PRAI"/>
    <property type="match status" value="1"/>
</dbReference>
<evidence type="ECO:0000256" key="5">
    <source>
        <dbReference type="ARBA" id="ARBA00022605"/>
    </source>
</evidence>
<evidence type="ECO:0000259" key="9">
    <source>
        <dbReference type="Pfam" id="PF00697"/>
    </source>
</evidence>
<protein>
    <recommendedName>
        <fullName evidence="4">N-(5'-phosphoribosyl)anthranilate isomerase</fullName>
        <ecNumber evidence="3">5.3.1.24</ecNumber>
    </recommendedName>
</protein>
<evidence type="ECO:0000313" key="10">
    <source>
        <dbReference type="EMBL" id="TXB62021.1"/>
    </source>
</evidence>
<dbReference type="AlphaFoldDB" id="A0A5C6RIA4"/>
<gene>
    <name evidence="10" type="ORF">FRY97_16190</name>
</gene>
<comment type="caution">
    <text evidence="10">The sequence shown here is derived from an EMBL/GenBank/DDBJ whole genome shotgun (WGS) entry which is preliminary data.</text>
</comment>
<dbReference type="InterPro" id="IPR011060">
    <property type="entry name" value="RibuloseP-bd_barrel"/>
</dbReference>
<dbReference type="OrthoDB" id="941905at2"/>
<evidence type="ECO:0000256" key="8">
    <source>
        <dbReference type="ARBA" id="ARBA00023235"/>
    </source>
</evidence>
<dbReference type="SUPFAM" id="SSF51366">
    <property type="entry name" value="Ribulose-phoshate binding barrel"/>
    <property type="match status" value="1"/>
</dbReference>
<keyword evidence="5" id="KW-0028">Amino-acid biosynthesis</keyword>
<evidence type="ECO:0000256" key="3">
    <source>
        <dbReference type="ARBA" id="ARBA00012572"/>
    </source>
</evidence>
<comment type="pathway">
    <text evidence="2">Amino-acid biosynthesis; L-tryptophan biosynthesis; L-tryptophan from chorismate: step 3/5.</text>
</comment>
<dbReference type="InterPro" id="IPR044643">
    <property type="entry name" value="TrpF_fam"/>
</dbReference>
<proteinExistence type="predicted"/>
<keyword evidence="11" id="KW-1185">Reference proteome</keyword>
<comment type="catalytic activity">
    <reaction evidence="1">
        <text>N-(5-phospho-beta-D-ribosyl)anthranilate = 1-(2-carboxyphenylamino)-1-deoxy-D-ribulose 5-phosphate</text>
        <dbReference type="Rhea" id="RHEA:21540"/>
        <dbReference type="ChEBI" id="CHEBI:18277"/>
        <dbReference type="ChEBI" id="CHEBI:58613"/>
        <dbReference type="EC" id="5.3.1.24"/>
    </reaction>
</comment>
<dbReference type="InterPro" id="IPR013785">
    <property type="entry name" value="Aldolase_TIM"/>
</dbReference>
<dbReference type="GO" id="GO:0004640">
    <property type="term" value="F:phosphoribosylanthranilate isomerase activity"/>
    <property type="evidence" value="ECO:0007669"/>
    <property type="project" value="UniProtKB-EC"/>
</dbReference>
<organism evidence="10 11">
    <name type="scientific">Phaeodactylibacter luteus</name>
    <dbReference type="NCBI Taxonomy" id="1564516"/>
    <lineage>
        <taxon>Bacteria</taxon>
        <taxon>Pseudomonadati</taxon>
        <taxon>Bacteroidota</taxon>
        <taxon>Saprospiria</taxon>
        <taxon>Saprospirales</taxon>
        <taxon>Haliscomenobacteraceae</taxon>
        <taxon>Phaeodactylibacter</taxon>
    </lineage>
</organism>
<keyword evidence="6" id="KW-0822">Tryptophan biosynthesis</keyword>
<dbReference type="EC" id="5.3.1.24" evidence="3"/>